<dbReference type="RefSeq" id="WP_109648320.1">
    <property type="nucleotide sequence ID" value="NZ_JACWLN010000002.1"/>
</dbReference>
<dbReference type="Proteomes" id="UP000245667">
    <property type="component" value="Unassembled WGS sequence"/>
</dbReference>
<gene>
    <name evidence="1" type="ORF">HZY62_04840</name>
    <name evidence="2" type="ORF">LX92_00098</name>
</gene>
<dbReference type="AlphaFoldDB" id="A0A316E7K0"/>
<reference evidence="1 4" key="2">
    <citation type="submission" date="2020-07" db="EMBL/GenBank/DDBJ databases">
        <title>The draft genome sequence of Maribacter polysiphoniae KCTC 22021.</title>
        <authorList>
            <person name="Mu L."/>
        </authorList>
    </citation>
    <scope>NUCLEOTIDE SEQUENCE [LARGE SCALE GENOMIC DNA]</scope>
    <source>
        <strain evidence="1 4">KCTC 22021</strain>
    </source>
</reference>
<organism evidence="2 3">
    <name type="scientific">Maribacter polysiphoniae</name>
    <dbReference type="NCBI Taxonomy" id="429344"/>
    <lineage>
        <taxon>Bacteria</taxon>
        <taxon>Pseudomonadati</taxon>
        <taxon>Bacteroidota</taxon>
        <taxon>Flavobacteriia</taxon>
        <taxon>Flavobacteriales</taxon>
        <taxon>Flavobacteriaceae</taxon>
        <taxon>Maribacter</taxon>
    </lineage>
</organism>
<protein>
    <submittedName>
        <fullName evidence="2">Uncharacterized protein</fullName>
    </submittedName>
</protein>
<keyword evidence="4" id="KW-1185">Reference proteome</keyword>
<evidence type="ECO:0000313" key="3">
    <source>
        <dbReference type="Proteomes" id="UP000245667"/>
    </source>
</evidence>
<evidence type="ECO:0000313" key="2">
    <source>
        <dbReference type="EMBL" id="PWK25359.1"/>
    </source>
</evidence>
<proteinExistence type="predicted"/>
<reference evidence="2 3" key="1">
    <citation type="submission" date="2018-05" db="EMBL/GenBank/DDBJ databases">
        <title>Genomic Encyclopedia of Archaeal and Bacterial Type Strains, Phase II (KMG-II): from individual species to whole genera.</title>
        <authorList>
            <person name="Goeker M."/>
        </authorList>
    </citation>
    <scope>NUCLEOTIDE SEQUENCE [LARGE SCALE GENOMIC DNA]</scope>
    <source>
        <strain evidence="2 3">DSM 23514</strain>
    </source>
</reference>
<comment type="caution">
    <text evidence="2">The sequence shown here is derived from an EMBL/GenBank/DDBJ whole genome shotgun (WGS) entry which is preliminary data.</text>
</comment>
<accession>A0A316E7K0</accession>
<name>A0A316E7K0_9FLAO</name>
<sequence length="152" mass="18019">MKTIELFKEDFIELFMPDGIEYISTILANIGYTYKNESSSSAKKHGLEVIEKLLELDLIEVFYWGKYDDKLKDLTFSNSEIINKIDSLWAVGMHGPDFYRMPMFKYKNWYLDALKKEGLTQTTNWKTFVKEKIGDLEKWIEENRPKNTNHNN</sequence>
<dbReference type="EMBL" id="JACWLN010000002">
    <property type="protein sequence ID" value="MBD1259904.1"/>
    <property type="molecule type" value="Genomic_DNA"/>
</dbReference>
<dbReference type="Proteomes" id="UP000651837">
    <property type="component" value="Unassembled WGS sequence"/>
</dbReference>
<evidence type="ECO:0000313" key="1">
    <source>
        <dbReference type="EMBL" id="MBD1259904.1"/>
    </source>
</evidence>
<dbReference type="EMBL" id="QGGQ01000001">
    <property type="protein sequence ID" value="PWK25359.1"/>
    <property type="molecule type" value="Genomic_DNA"/>
</dbReference>
<dbReference type="OrthoDB" id="1445743at2"/>
<evidence type="ECO:0000313" key="4">
    <source>
        <dbReference type="Proteomes" id="UP000651837"/>
    </source>
</evidence>